<proteinExistence type="predicted"/>
<gene>
    <name evidence="2" type="ORF">N865_20695</name>
</gene>
<dbReference type="Proteomes" id="UP000019489">
    <property type="component" value="Unassembled WGS sequence"/>
</dbReference>
<name>W9G7H0_9MICO</name>
<evidence type="ECO:0000256" key="1">
    <source>
        <dbReference type="SAM" id="Phobius"/>
    </source>
</evidence>
<dbReference type="AlphaFoldDB" id="W9G7H0"/>
<keyword evidence="1" id="KW-1133">Transmembrane helix</keyword>
<keyword evidence="1" id="KW-0812">Transmembrane</keyword>
<accession>W9G7H0</accession>
<organism evidence="2 3">
    <name type="scientific">Intrasporangium oryzae NRRL B-24470</name>
    <dbReference type="NCBI Taxonomy" id="1386089"/>
    <lineage>
        <taxon>Bacteria</taxon>
        <taxon>Bacillati</taxon>
        <taxon>Actinomycetota</taxon>
        <taxon>Actinomycetes</taxon>
        <taxon>Micrococcales</taxon>
        <taxon>Intrasporangiaceae</taxon>
        <taxon>Intrasporangium</taxon>
    </lineage>
</organism>
<evidence type="ECO:0000313" key="2">
    <source>
        <dbReference type="EMBL" id="EWS99818.1"/>
    </source>
</evidence>
<feature type="transmembrane region" description="Helical" evidence="1">
    <location>
        <begin position="12"/>
        <end position="39"/>
    </location>
</feature>
<evidence type="ECO:0000313" key="3">
    <source>
        <dbReference type="Proteomes" id="UP000019489"/>
    </source>
</evidence>
<comment type="caution">
    <text evidence="2">The sequence shown here is derived from an EMBL/GenBank/DDBJ whole genome shotgun (WGS) entry which is preliminary data.</text>
</comment>
<keyword evidence="3" id="KW-1185">Reference proteome</keyword>
<feature type="transmembrane region" description="Helical" evidence="1">
    <location>
        <begin position="45"/>
        <end position="62"/>
    </location>
</feature>
<dbReference type="EMBL" id="AWSA01000070">
    <property type="protein sequence ID" value="EWS99818.1"/>
    <property type="molecule type" value="Genomic_DNA"/>
</dbReference>
<keyword evidence="1" id="KW-0472">Membrane</keyword>
<reference evidence="2 3" key="1">
    <citation type="submission" date="2013-08" db="EMBL/GenBank/DDBJ databases">
        <title>Intrasporangium oryzae NRRL B-24470.</title>
        <authorList>
            <person name="Liu H."/>
            <person name="Wang G."/>
        </authorList>
    </citation>
    <scope>NUCLEOTIDE SEQUENCE [LARGE SCALE GENOMIC DNA]</scope>
    <source>
        <strain evidence="2 3">NRRL B-24470</strain>
    </source>
</reference>
<protein>
    <submittedName>
        <fullName evidence="2">Uncharacterized protein</fullName>
    </submittedName>
</protein>
<sequence>MDGLTGRRLFIWAYRAVAVAMALVAFASAAVATFVGVGGPRSDDAVPAVLLSLGGAYCLFLNRAVGRNWRAYVEARRDGQRWGHFLEVLYPPLWGFSKR</sequence>